<accession>A0A1F5HX54</accession>
<organism evidence="3 4">
    <name type="scientific">Candidatus Curtissbacteria bacterium RIFCSPLOWO2_01_FULL_42_26</name>
    <dbReference type="NCBI Taxonomy" id="1797729"/>
    <lineage>
        <taxon>Bacteria</taxon>
        <taxon>Candidatus Curtissiibacteriota</taxon>
    </lineage>
</organism>
<dbReference type="Pfam" id="PF01204">
    <property type="entry name" value="Trehalase"/>
    <property type="match status" value="2"/>
</dbReference>
<dbReference type="PROSITE" id="PS00928">
    <property type="entry name" value="TREHALASE_2"/>
    <property type="match status" value="1"/>
</dbReference>
<evidence type="ECO:0000256" key="2">
    <source>
        <dbReference type="ARBA" id="ARBA00023295"/>
    </source>
</evidence>
<dbReference type="PRINTS" id="PR00744">
    <property type="entry name" value="GLHYDRLASE37"/>
</dbReference>
<keyword evidence="2" id="KW-0326">Glycosidase</keyword>
<name>A0A1F5HX54_9BACT</name>
<dbReference type="PANTHER" id="PTHR23403">
    <property type="entry name" value="TREHALASE"/>
    <property type="match status" value="1"/>
</dbReference>
<dbReference type="PANTHER" id="PTHR23403:SF6">
    <property type="entry name" value="CYTOSOLIC NEUTRAL TREHALASE-RELATED"/>
    <property type="match status" value="1"/>
</dbReference>
<evidence type="ECO:0000313" key="3">
    <source>
        <dbReference type="EMBL" id="OGE08728.1"/>
    </source>
</evidence>
<evidence type="ECO:0008006" key="5">
    <source>
        <dbReference type="Google" id="ProtNLM"/>
    </source>
</evidence>
<dbReference type="AlphaFoldDB" id="A0A1F5HX54"/>
<dbReference type="GO" id="GO:0005993">
    <property type="term" value="P:trehalose catabolic process"/>
    <property type="evidence" value="ECO:0007669"/>
    <property type="project" value="TreeGrafter"/>
</dbReference>
<evidence type="ECO:0000256" key="1">
    <source>
        <dbReference type="ARBA" id="ARBA00022801"/>
    </source>
</evidence>
<reference evidence="3 4" key="1">
    <citation type="journal article" date="2016" name="Nat. Commun.">
        <title>Thousands of microbial genomes shed light on interconnected biogeochemical processes in an aquifer system.</title>
        <authorList>
            <person name="Anantharaman K."/>
            <person name="Brown C.T."/>
            <person name="Hug L.A."/>
            <person name="Sharon I."/>
            <person name="Castelle C.J."/>
            <person name="Probst A.J."/>
            <person name="Thomas B.C."/>
            <person name="Singh A."/>
            <person name="Wilkins M.J."/>
            <person name="Karaoz U."/>
            <person name="Brodie E.L."/>
            <person name="Williams K.H."/>
            <person name="Hubbard S.S."/>
            <person name="Banfield J.F."/>
        </authorList>
    </citation>
    <scope>NUCLEOTIDE SEQUENCE [LARGE SCALE GENOMIC DNA]</scope>
</reference>
<dbReference type="Gene3D" id="1.50.10.10">
    <property type="match status" value="1"/>
</dbReference>
<dbReference type="SUPFAM" id="SSF48208">
    <property type="entry name" value="Six-hairpin glycosidases"/>
    <property type="match status" value="1"/>
</dbReference>
<comment type="caution">
    <text evidence="3">The sequence shown here is derived from an EMBL/GenBank/DDBJ whole genome shotgun (WGS) entry which is preliminary data.</text>
</comment>
<dbReference type="InterPro" id="IPR008928">
    <property type="entry name" value="6-hairpin_glycosidase_sf"/>
</dbReference>
<dbReference type="STRING" id="1797729.A3A60_04560"/>
<dbReference type="EMBL" id="MFBS01000033">
    <property type="protein sequence ID" value="OGE08728.1"/>
    <property type="molecule type" value="Genomic_DNA"/>
</dbReference>
<protein>
    <recommendedName>
        <fullName evidence="5">Alpha,alpha-trehalase</fullName>
    </recommendedName>
</protein>
<evidence type="ECO:0000313" key="4">
    <source>
        <dbReference type="Proteomes" id="UP000179227"/>
    </source>
</evidence>
<dbReference type="InterPro" id="IPR012341">
    <property type="entry name" value="6hp_glycosidase-like_sf"/>
</dbReference>
<sequence>MTENSWEISQNDLKAVFAHIETYWPKLIRENKHDYGSLIGLPNPYIVPSDSEVFQEQYYWDSYPVVRALIDHPKYSKIAIGMVDNLLHLVSRFGIVPNASRFYFLSRSQPPLLSSMVFIVYEKTKDKKWFARAIDLVKREYEDVWMGQTHLANFRLVWHGLSRYYDINAVDSLAEAESGWDMTARFMGRCLNFLPVDLNCLLYLYEKDFEKAYALLGDKKKSDHYKKAAAERSAAINQLMWDTKTGYYFDFNFVNQKRSHLTTVAGVYPLNVGIASKTQAEGIVQILERDLQKRYGVVQSVRFVENKQWDWPNGWAPLQLRAVEGLMCYGYNKLALRLVKKWLSLNIKVFRETGKLWEKYDVVHGTIGMPDRYPTPHGFAWTNACFLIMCRIMEFLEKDSHEQATPVWLVRHLGWH</sequence>
<dbReference type="InterPro" id="IPR018232">
    <property type="entry name" value="Glyco_hydro_37_CS"/>
</dbReference>
<dbReference type="GO" id="GO:0004555">
    <property type="term" value="F:alpha,alpha-trehalase activity"/>
    <property type="evidence" value="ECO:0007669"/>
    <property type="project" value="InterPro"/>
</dbReference>
<dbReference type="Proteomes" id="UP000179227">
    <property type="component" value="Unassembled WGS sequence"/>
</dbReference>
<dbReference type="InterPro" id="IPR001661">
    <property type="entry name" value="Glyco_hydro_37"/>
</dbReference>
<proteinExistence type="predicted"/>
<gene>
    <name evidence="3" type="ORF">A3A60_04560</name>
</gene>
<keyword evidence="1" id="KW-0378">Hydrolase</keyword>